<dbReference type="InterPro" id="IPR023796">
    <property type="entry name" value="Serpin_dom"/>
</dbReference>
<comment type="caution">
    <text evidence="3">The sequence shown here is derived from an EMBL/GenBank/DDBJ whole genome shotgun (WGS) entry which is preliminary data.</text>
</comment>
<feature type="non-terminal residue" evidence="3">
    <location>
        <position position="1"/>
    </location>
</feature>
<dbReference type="EMBL" id="BTSX01000001">
    <property type="protein sequence ID" value="GMS79402.1"/>
    <property type="molecule type" value="Genomic_DNA"/>
</dbReference>
<feature type="domain" description="Serpin" evidence="2">
    <location>
        <begin position="37"/>
        <end position="80"/>
    </location>
</feature>
<dbReference type="Gene3D" id="3.30.497.10">
    <property type="entry name" value="Antithrombin, subunit I, domain 2"/>
    <property type="match status" value="1"/>
</dbReference>
<evidence type="ECO:0000313" key="4">
    <source>
        <dbReference type="Proteomes" id="UP001432027"/>
    </source>
</evidence>
<gene>
    <name evidence="3" type="ORF">PENTCL1PPCAC_1577</name>
</gene>
<evidence type="ECO:0000259" key="2">
    <source>
        <dbReference type="Pfam" id="PF00079"/>
    </source>
</evidence>
<dbReference type="Pfam" id="PF00079">
    <property type="entry name" value="Serpin"/>
    <property type="match status" value="1"/>
</dbReference>
<dbReference type="Proteomes" id="UP001432027">
    <property type="component" value="Unassembled WGS sequence"/>
</dbReference>
<keyword evidence="4" id="KW-1185">Reference proteome</keyword>
<accession>A0AAV5SA30</accession>
<evidence type="ECO:0000256" key="1">
    <source>
        <dbReference type="SAM" id="MobiDB-lite"/>
    </source>
</evidence>
<dbReference type="AlphaFoldDB" id="A0AAV5SA30"/>
<feature type="region of interest" description="Disordered" evidence="1">
    <location>
        <begin position="1"/>
        <end position="24"/>
    </location>
</feature>
<reference evidence="3" key="1">
    <citation type="submission" date="2023-10" db="EMBL/GenBank/DDBJ databases">
        <title>Genome assembly of Pristionchus species.</title>
        <authorList>
            <person name="Yoshida K."/>
            <person name="Sommer R.J."/>
        </authorList>
    </citation>
    <scope>NUCLEOTIDE SEQUENCE</scope>
    <source>
        <strain evidence="3">RS0144</strain>
    </source>
</reference>
<proteinExistence type="predicted"/>
<name>A0AAV5SA30_9BILA</name>
<dbReference type="InterPro" id="IPR042178">
    <property type="entry name" value="Serpin_sf_1"/>
</dbReference>
<dbReference type="InterPro" id="IPR036186">
    <property type="entry name" value="Serpin_sf"/>
</dbReference>
<protein>
    <recommendedName>
        <fullName evidence="2">Serpin domain-containing protein</fullName>
    </recommendedName>
</protein>
<organism evidence="3 4">
    <name type="scientific">Pristionchus entomophagus</name>
    <dbReference type="NCBI Taxonomy" id="358040"/>
    <lineage>
        <taxon>Eukaryota</taxon>
        <taxon>Metazoa</taxon>
        <taxon>Ecdysozoa</taxon>
        <taxon>Nematoda</taxon>
        <taxon>Chromadorea</taxon>
        <taxon>Rhabditida</taxon>
        <taxon>Rhabditina</taxon>
        <taxon>Diplogasteromorpha</taxon>
        <taxon>Diplogasteroidea</taxon>
        <taxon>Neodiplogasteridae</taxon>
        <taxon>Pristionchus</taxon>
    </lineage>
</organism>
<dbReference type="SUPFAM" id="SSF56574">
    <property type="entry name" value="Serpins"/>
    <property type="match status" value="1"/>
</dbReference>
<sequence length="80" mass="8741">QSKLTTSHSRETPATESAKAIAPEKRLERLPEKLSFAYNEFALSLLRVASGHDKNFVISPFSLGVALAMTHAGAKKETQE</sequence>
<feature type="non-terminal residue" evidence="3">
    <location>
        <position position="80"/>
    </location>
</feature>
<evidence type="ECO:0000313" key="3">
    <source>
        <dbReference type="EMBL" id="GMS79402.1"/>
    </source>
</evidence>